<dbReference type="PANTHER" id="PTHR10788">
    <property type="entry name" value="TREHALOSE-6-PHOSPHATE SYNTHASE"/>
    <property type="match status" value="1"/>
</dbReference>
<evidence type="ECO:0000313" key="2">
    <source>
        <dbReference type="EMBL" id="MBC4018025.1"/>
    </source>
</evidence>
<sequence length="451" mass="49492">MSRLVIVANRVPNPRDRGATAGGLAVALKDALARREAMWFGWSGHTAEATATTPTLATRGRLTYATLDLGREDYRRYYQGFANASLWPTLHYRLGLSQFSREDYAGYRTVNAAFAVALAPLLRPDDMVWAHDFHVIPLGAELRRQGVRHRLGFFLHVPFPPHALFCALPRGEELIADLAAYDVIGVQTEDDATHLRAGLVAAGHAEAAARVAAFPIGIEAESFTRAAEKAAAGAETARFRQSLVGRTLVMGVDRLDYTKGLPHRFAGYAKLLARFKSHHQQVTYLQVAPVSRGDVAQYRSLRRELDEWAGRINGQYADPDWMPLRYMTRAVARNTLAGFMRLARVGLVTPLRDGMNLVAKEYVAAQNPEDPGVLVLSRFAGAAPQLDGALLLNPLDPDEIAEALDAALTMPLEERVARWRSMEGPVREAGAKAWCRDFLSTLEGSPAAIAA</sequence>
<evidence type="ECO:0000313" key="3">
    <source>
        <dbReference type="Proteomes" id="UP000600101"/>
    </source>
</evidence>
<dbReference type="PANTHER" id="PTHR10788:SF106">
    <property type="entry name" value="BCDNA.GH08860"/>
    <property type="match status" value="1"/>
</dbReference>
<keyword evidence="3" id="KW-1185">Reference proteome</keyword>
<dbReference type="CDD" id="cd03788">
    <property type="entry name" value="GT20_TPS"/>
    <property type="match status" value="1"/>
</dbReference>
<protein>
    <submittedName>
        <fullName evidence="2">Trehalose-6-phosphate synthase</fullName>
    </submittedName>
</protein>
<dbReference type="Gene3D" id="3.40.50.2000">
    <property type="entry name" value="Glycogen Phosphorylase B"/>
    <property type="match status" value="2"/>
</dbReference>
<dbReference type="AlphaFoldDB" id="A0A9X0UJE4"/>
<evidence type="ECO:0000256" key="1">
    <source>
        <dbReference type="ARBA" id="ARBA00008799"/>
    </source>
</evidence>
<comment type="caution">
    <text evidence="2">The sequence shown here is derived from an EMBL/GenBank/DDBJ whole genome shotgun (WGS) entry which is preliminary data.</text>
</comment>
<dbReference type="InterPro" id="IPR001830">
    <property type="entry name" value="Glyco_trans_20"/>
</dbReference>
<dbReference type="GO" id="GO:0005992">
    <property type="term" value="P:trehalose biosynthetic process"/>
    <property type="evidence" value="ECO:0007669"/>
    <property type="project" value="InterPro"/>
</dbReference>
<gene>
    <name evidence="2" type="ORF">H7965_22245</name>
</gene>
<reference evidence="2" key="1">
    <citation type="submission" date="2020-08" db="EMBL/GenBank/DDBJ databases">
        <authorList>
            <person name="Hu Y."/>
            <person name="Nguyen S.V."/>
            <person name="Li F."/>
            <person name="Fanning S."/>
        </authorList>
    </citation>
    <scope>NUCLEOTIDE SEQUENCE</scope>
    <source>
        <strain evidence="2">SYSU D8009</strain>
    </source>
</reference>
<accession>A0A9X0UJE4</accession>
<dbReference type="EMBL" id="JACOMF010000040">
    <property type="protein sequence ID" value="MBC4018025.1"/>
    <property type="molecule type" value="Genomic_DNA"/>
</dbReference>
<dbReference type="SUPFAM" id="SSF53756">
    <property type="entry name" value="UDP-Glycosyltransferase/glycogen phosphorylase"/>
    <property type="match status" value="1"/>
</dbReference>
<dbReference type="Pfam" id="PF00982">
    <property type="entry name" value="Glyco_transf_20"/>
    <property type="match status" value="1"/>
</dbReference>
<dbReference type="RefSeq" id="WP_186772781.1">
    <property type="nucleotide sequence ID" value="NZ_JACOMF010000040.1"/>
</dbReference>
<dbReference type="GO" id="GO:0003825">
    <property type="term" value="F:alpha,alpha-trehalose-phosphate synthase (UDP-forming) activity"/>
    <property type="evidence" value="ECO:0007669"/>
    <property type="project" value="TreeGrafter"/>
</dbReference>
<proteinExistence type="inferred from homology"/>
<organism evidence="2 3">
    <name type="scientific">Siccirubricoccus deserti</name>
    <dbReference type="NCBI Taxonomy" id="2013562"/>
    <lineage>
        <taxon>Bacteria</taxon>
        <taxon>Pseudomonadati</taxon>
        <taxon>Pseudomonadota</taxon>
        <taxon>Alphaproteobacteria</taxon>
        <taxon>Acetobacterales</taxon>
        <taxon>Roseomonadaceae</taxon>
        <taxon>Siccirubricoccus</taxon>
    </lineage>
</organism>
<name>A0A9X0UJE4_9PROT</name>
<dbReference type="Proteomes" id="UP000600101">
    <property type="component" value="Unassembled WGS sequence"/>
</dbReference>
<comment type="similarity">
    <text evidence="1">Belongs to the glycosyltransferase 20 family.</text>
</comment>